<dbReference type="RefSeq" id="WP_114705648.1">
    <property type="nucleotide sequence ID" value="NZ_QDKL01000001.1"/>
</dbReference>
<dbReference type="EMBL" id="QDKL01000001">
    <property type="protein sequence ID" value="RZF22704.1"/>
    <property type="molecule type" value="Genomic_DNA"/>
</dbReference>
<dbReference type="SUPFAM" id="SSF52540">
    <property type="entry name" value="P-loop containing nucleoside triphosphate hydrolases"/>
    <property type="match status" value="2"/>
</dbReference>
<dbReference type="InterPro" id="IPR032781">
    <property type="entry name" value="ABC_tran_Xtn"/>
</dbReference>
<dbReference type="InterPro" id="IPR003439">
    <property type="entry name" value="ABC_transporter-like_ATP-bd"/>
</dbReference>
<dbReference type="Proteomes" id="UP000443582">
    <property type="component" value="Unassembled WGS sequence"/>
</dbReference>
<feature type="compositionally biased region" description="Basic and acidic residues" evidence="3">
    <location>
        <begin position="496"/>
        <end position="514"/>
    </location>
</feature>
<keyword evidence="1" id="KW-0547">Nucleotide-binding</keyword>
<dbReference type="InterPro" id="IPR017871">
    <property type="entry name" value="ABC_transporter-like_CS"/>
</dbReference>
<proteinExistence type="predicted"/>
<evidence type="ECO:0000256" key="2">
    <source>
        <dbReference type="ARBA" id="ARBA00022840"/>
    </source>
</evidence>
<feature type="domain" description="ABC transporter" evidence="4">
    <location>
        <begin position="283"/>
        <end position="498"/>
    </location>
</feature>
<dbReference type="CDD" id="cd03221">
    <property type="entry name" value="ABCF_EF-3"/>
    <property type="match status" value="2"/>
</dbReference>
<gene>
    <name evidence="5" type="ORF">DAY19_02725</name>
</gene>
<dbReference type="Pfam" id="PF12848">
    <property type="entry name" value="ABC_tran_Xtn"/>
    <property type="match status" value="1"/>
</dbReference>
<keyword evidence="6" id="KW-1185">Reference proteome</keyword>
<dbReference type="Gene3D" id="3.40.50.300">
    <property type="entry name" value="P-loop containing nucleotide triphosphate hydrolases"/>
    <property type="match status" value="2"/>
</dbReference>
<dbReference type="PANTHER" id="PTHR42855:SF2">
    <property type="entry name" value="DRUG RESISTANCE ABC TRANSPORTER,ATP-BINDING PROTEIN"/>
    <property type="match status" value="1"/>
</dbReference>
<dbReference type="InterPro" id="IPR003593">
    <property type="entry name" value="AAA+_ATPase"/>
</dbReference>
<evidence type="ECO:0000313" key="6">
    <source>
        <dbReference type="Proteomes" id="UP000443582"/>
    </source>
</evidence>
<evidence type="ECO:0000256" key="3">
    <source>
        <dbReference type="SAM" id="MobiDB-lite"/>
    </source>
</evidence>
<dbReference type="PROSITE" id="PS00211">
    <property type="entry name" value="ABC_TRANSPORTER_1"/>
    <property type="match status" value="1"/>
</dbReference>
<feature type="domain" description="ABC transporter" evidence="4">
    <location>
        <begin position="2"/>
        <end position="216"/>
    </location>
</feature>
<evidence type="ECO:0000259" key="4">
    <source>
        <dbReference type="PROSITE" id="PS50893"/>
    </source>
</evidence>
<evidence type="ECO:0000256" key="1">
    <source>
        <dbReference type="ARBA" id="ARBA00022741"/>
    </source>
</evidence>
<keyword evidence="2 5" id="KW-0067">ATP-binding</keyword>
<accession>A0ABY0IMG0</accession>
<name>A0ABY0IMG0_9BACT</name>
<reference evidence="6" key="1">
    <citation type="journal article" date="2019" name="Int. J. Syst. Evol. Microbiol.">
        <title>Halobacteriovorax valvorus sp. nov., a novel prokaryotic predator isolated from coastal seawater of China.</title>
        <authorList>
            <person name="Chen M.-X."/>
        </authorList>
    </citation>
    <scope>NUCLEOTIDE SEQUENCE [LARGE SCALE GENOMIC DNA]</scope>
    <source>
        <strain evidence="6">BL9</strain>
    </source>
</reference>
<organism evidence="5 6">
    <name type="scientific">Halobacteriovorax vibrionivorans</name>
    <dbReference type="NCBI Taxonomy" id="2152716"/>
    <lineage>
        <taxon>Bacteria</taxon>
        <taxon>Pseudomonadati</taxon>
        <taxon>Bdellovibrionota</taxon>
        <taxon>Bacteriovoracia</taxon>
        <taxon>Bacteriovoracales</taxon>
        <taxon>Halobacteriovoraceae</taxon>
        <taxon>Halobacteriovorax</taxon>
    </lineage>
</organism>
<sequence>MIQLVNVTKSFGGRTLFEEVTFSLGSGEIIGLVGRNGTGKSTLFKIITGVEPYDSGDVKIPKSYKIGTLDQHIHFTHKSVVDECMSALGPEFKYETYRAEKLLTGLGFSDEDFEKDPQSFSGGYQIRINLVKTLLTEPNCLLLDEPTNYLDIVSLQWLRSFLKSFNGEVILITHDRSFMDSVTTHTMGVHRGKLRKIKGQTKKYYEQLEQDEIVYEQTRINQEKKIKHMMDYVDKYRVSARGASQAQSRLKAIEKMQDMQQLDKIADLDFSFNHTPCPGKQIMKVKNLSFGYTEENLFSGVTFEVDREDRIGIIGKNGKGKSTLLNVLSHELKERTGEIWEHPSLALGHFGQTNVQRLHPENSITQEIQEVNTDLNITRVKAIAGTMLFTGEDSDKKISVLSGGEKARVMLGKILAQKTNLLFLDEPTNHLDMESIDSLGEAINEYDGACLIVTHNEDLLRSCVNKLVIFRQDGAEFFEGTYDEFLEKIGWEETPQTKKEKKAVEKEKKPEKTQETSSGNKYREEEVMAQIETLEKYQSVLEEKIQNASAAGDTDAITSAGHELELVNAKIDELLELL</sequence>
<dbReference type="SMART" id="SM00382">
    <property type="entry name" value="AAA"/>
    <property type="match status" value="2"/>
</dbReference>
<dbReference type="InterPro" id="IPR051309">
    <property type="entry name" value="ABCF_ATPase"/>
</dbReference>
<protein>
    <submittedName>
        <fullName evidence="5">ABC transporter ATP-binding protein</fullName>
    </submittedName>
</protein>
<dbReference type="PANTHER" id="PTHR42855">
    <property type="entry name" value="ABC TRANSPORTER ATP-BINDING SUBUNIT"/>
    <property type="match status" value="1"/>
</dbReference>
<dbReference type="GO" id="GO:0005524">
    <property type="term" value="F:ATP binding"/>
    <property type="evidence" value="ECO:0007669"/>
    <property type="project" value="UniProtKB-KW"/>
</dbReference>
<dbReference type="InterPro" id="IPR027417">
    <property type="entry name" value="P-loop_NTPase"/>
</dbReference>
<evidence type="ECO:0000313" key="5">
    <source>
        <dbReference type="EMBL" id="RZF22704.1"/>
    </source>
</evidence>
<dbReference type="Pfam" id="PF00005">
    <property type="entry name" value="ABC_tran"/>
    <property type="match status" value="2"/>
</dbReference>
<comment type="caution">
    <text evidence="5">The sequence shown here is derived from an EMBL/GenBank/DDBJ whole genome shotgun (WGS) entry which is preliminary data.</text>
</comment>
<dbReference type="PROSITE" id="PS50893">
    <property type="entry name" value="ABC_TRANSPORTER_2"/>
    <property type="match status" value="2"/>
</dbReference>
<feature type="region of interest" description="Disordered" evidence="3">
    <location>
        <begin position="496"/>
        <end position="521"/>
    </location>
</feature>